<dbReference type="Pfam" id="PF13620">
    <property type="entry name" value="CarboxypepD_reg"/>
    <property type="match status" value="2"/>
</dbReference>
<evidence type="ECO:0000313" key="1">
    <source>
        <dbReference type="EMBL" id="SVB09719.1"/>
    </source>
</evidence>
<dbReference type="Gene3D" id="3.40.50.12610">
    <property type="match status" value="1"/>
</dbReference>
<feature type="non-terminal residue" evidence="1">
    <location>
        <position position="563"/>
    </location>
</feature>
<reference evidence="1" key="1">
    <citation type="submission" date="2018-05" db="EMBL/GenBank/DDBJ databases">
        <authorList>
            <person name="Lanie J.A."/>
            <person name="Ng W.-L."/>
            <person name="Kazmierczak K.M."/>
            <person name="Andrzejewski T.M."/>
            <person name="Davidsen T.M."/>
            <person name="Wayne K.J."/>
            <person name="Tettelin H."/>
            <person name="Glass J.I."/>
            <person name="Rusch D."/>
            <person name="Podicherti R."/>
            <person name="Tsui H.-C.T."/>
            <person name="Winkler M.E."/>
        </authorList>
    </citation>
    <scope>NUCLEOTIDE SEQUENCE</scope>
</reference>
<organism evidence="1">
    <name type="scientific">marine metagenome</name>
    <dbReference type="NCBI Taxonomy" id="408172"/>
    <lineage>
        <taxon>unclassified sequences</taxon>
        <taxon>metagenomes</taxon>
        <taxon>ecological metagenomes</taxon>
    </lineage>
</organism>
<accession>A0A382B7P6</accession>
<dbReference type="Gene3D" id="2.60.40.1120">
    <property type="entry name" value="Carboxypeptidase-like, regulatory domain"/>
    <property type="match status" value="1"/>
</dbReference>
<protein>
    <recommendedName>
        <fullName evidence="2">SD-repeat containing protein B domain-containing protein</fullName>
    </recommendedName>
</protein>
<dbReference type="InterPro" id="IPR008969">
    <property type="entry name" value="CarboxyPept-like_regulatory"/>
</dbReference>
<dbReference type="AlphaFoldDB" id="A0A382B7P6"/>
<evidence type="ECO:0008006" key="2">
    <source>
        <dbReference type="Google" id="ProtNLM"/>
    </source>
</evidence>
<gene>
    <name evidence="1" type="ORF">METZ01_LOCUS162573</name>
</gene>
<dbReference type="SUPFAM" id="SSF49464">
    <property type="entry name" value="Carboxypeptidase regulatory domain-like"/>
    <property type="match status" value="1"/>
</dbReference>
<name>A0A382B7P6_9ZZZZ</name>
<proteinExistence type="predicted"/>
<dbReference type="SUPFAM" id="SSF117074">
    <property type="entry name" value="Hypothetical protein PA1324"/>
    <property type="match status" value="1"/>
</dbReference>
<dbReference type="EMBL" id="UINC01028550">
    <property type="protein sequence ID" value="SVB09719.1"/>
    <property type="molecule type" value="Genomic_DNA"/>
</dbReference>
<dbReference type="Gene3D" id="2.60.40.10">
    <property type="entry name" value="Immunoglobulins"/>
    <property type="match status" value="1"/>
</dbReference>
<dbReference type="InterPro" id="IPR013783">
    <property type="entry name" value="Ig-like_fold"/>
</dbReference>
<sequence length="563" mass="62682">MNNQKSNMTIYPEGVDGMYNKTNNQLWYMGNTGPSFPQDYWIEGLGWLAEQDTNLEPEERPGFISWWDYGFWAIDIGEHPTVADNFQFGYQIAGNFIASQSEHEAMALLLYRLLEPEVDRDTGRFNDEIRILVLEYLSEDNVTEFETIILNPEDYIPTKADGSDQDVHKKNAAIRAGKPILMTMEKSRIADLMWEIEQATGNSIRYFAADTRLMPYSADNTGILYAPVTLADYDISNFFEVQAILSNGETVPFEEAIEIITDDSNIQVTDQRLVYKEKFLNSTFFRAFIGWSAPDIGRDIEDGIPGINGQIGQDQNLPPLFGWNMTHFKMVHSNAGLRILKYYDCATIYGTVATPNGDPVAYANVTVLDENKVPHATVTTDKNGKYSILVPAGNLTLAVSMGAPEDDREKIFKTSNNILITKDNIIISEEQAMRRTASEINLNLDVEPASISGRLYWDMNKDEEFGTDDVAIPLISVTAANIHSGVNNSITTDSNGNYKFEGLAPGEYEITAEIEGHHLDLDAYIGTAGIRAGQDITIKGALEPGAVWGKFIDEGLGSETVTV</sequence>